<keyword evidence="4" id="KW-1185">Reference proteome</keyword>
<sequence>MRPLLAAALALVLAGCGNASVPSGGRPALPSGIEVRHPAAPSNTYLSLVVSGQSLYQQAVKAGSESTLIESTPGPSELTSRS</sequence>
<evidence type="ECO:0000313" key="3">
    <source>
        <dbReference type="EMBL" id="MFC6592221.1"/>
    </source>
</evidence>
<feature type="compositionally biased region" description="Polar residues" evidence="1">
    <location>
        <begin position="64"/>
        <end position="82"/>
    </location>
</feature>
<dbReference type="Proteomes" id="UP001596297">
    <property type="component" value="Unassembled WGS sequence"/>
</dbReference>
<organism evidence="3 4">
    <name type="scientific">Deinococcus lacus</name>
    <dbReference type="NCBI Taxonomy" id="392561"/>
    <lineage>
        <taxon>Bacteria</taxon>
        <taxon>Thermotogati</taxon>
        <taxon>Deinococcota</taxon>
        <taxon>Deinococci</taxon>
        <taxon>Deinococcales</taxon>
        <taxon>Deinococcaceae</taxon>
        <taxon>Deinococcus</taxon>
    </lineage>
</organism>
<protein>
    <submittedName>
        <fullName evidence="3">Uncharacterized protein</fullName>
    </submittedName>
</protein>
<feature type="region of interest" description="Disordered" evidence="1">
    <location>
        <begin position="63"/>
        <end position="82"/>
    </location>
</feature>
<comment type="caution">
    <text evidence="3">The sequence shown here is derived from an EMBL/GenBank/DDBJ whole genome shotgun (WGS) entry which is preliminary data.</text>
</comment>
<accession>A0ABW1YDP6</accession>
<keyword evidence="2" id="KW-0732">Signal</keyword>
<reference evidence="4" key="1">
    <citation type="journal article" date="2019" name="Int. J. Syst. Evol. Microbiol.">
        <title>The Global Catalogue of Microorganisms (GCM) 10K type strain sequencing project: providing services to taxonomists for standard genome sequencing and annotation.</title>
        <authorList>
            <consortium name="The Broad Institute Genomics Platform"/>
            <consortium name="The Broad Institute Genome Sequencing Center for Infectious Disease"/>
            <person name="Wu L."/>
            <person name="Ma J."/>
        </authorList>
    </citation>
    <scope>NUCLEOTIDE SEQUENCE [LARGE SCALE GENOMIC DNA]</scope>
    <source>
        <strain evidence="4">CGMCC 1.15772</strain>
    </source>
</reference>
<feature type="signal peptide" evidence="2">
    <location>
        <begin position="1"/>
        <end position="19"/>
    </location>
</feature>
<evidence type="ECO:0000313" key="4">
    <source>
        <dbReference type="Proteomes" id="UP001596297"/>
    </source>
</evidence>
<evidence type="ECO:0000256" key="2">
    <source>
        <dbReference type="SAM" id="SignalP"/>
    </source>
</evidence>
<name>A0ABW1YDP6_9DEIO</name>
<gene>
    <name evidence="3" type="ORF">ACFP81_09580</name>
</gene>
<feature type="chain" id="PRO_5047226049" evidence="2">
    <location>
        <begin position="20"/>
        <end position="82"/>
    </location>
</feature>
<proteinExistence type="predicted"/>
<dbReference type="PROSITE" id="PS51257">
    <property type="entry name" value="PROKAR_LIPOPROTEIN"/>
    <property type="match status" value="1"/>
</dbReference>
<dbReference type="RefSeq" id="WP_380083229.1">
    <property type="nucleotide sequence ID" value="NZ_JBHSWD010000001.1"/>
</dbReference>
<evidence type="ECO:0000256" key="1">
    <source>
        <dbReference type="SAM" id="MobiDB-lite"/>
    </source>
</evidence>
<dbReference type="EMBL" id="JBHSWD010000001">
    <property type="protein sequence ID" value="MFC6592221.1"/>
    <property type="molecule type" value="Genomic_DNA"/>
</dbReference>